<feature type="compositionally biased region" description="Basic and acidic residues" evidence="4">
    <location>
        <begin position="49"/>
        <end position="58"/>
    </location>
</feature>
<dbReference type="PANTHER" id="PTHR45982">
    <property type="entry name" value="REGULATOR OF CHROMOSOME CONDENSATION"/>
    <property type="match status" value="1"/>
</dbReference>
<dbReference type="AlphaFoldDB" id="C9SCA3"/>
<feature type="repeat" description="RCC1" evidence="3">
    <location>
        <begin position="409"/>
        <end position="476"/>
    </location>
</feature>
<dbReference type="RefSeq" id="XP_003006688.1">
    <property type="nucleotide sequence ID" value="XM_003006642.1"/>
</dbReference>
<dbReference type="PROSITE" id="PS00626">
    <property type="entry name" value="RCC1_2"/>
    <property type="match status" value="3"/>
</dbReference>
<dbReference type="STRING" id="526221.C9SCA3"/>
<dbReference type="KEGG" id="val:VDBG_02827"/>
<feature type="repeat" description="RCC1" evidence="3">
    <location>
        <begin position="240"/>
        <end position="297"/>
    </location>
</feature>
<dbReference type="InterPro" id="IPR000408">
    <property type="entry name" value="Reg_chr_condens"/>
</dbReference>
<feature type="compositionally biased region" description="Basic and acidic residues" evidence="4">
    <location>
        <begin position="67"/>
        <end position="87"/>
    </location>
</feature>
<dbReference type="eggNOG" id="KOG1426">
    <property type="taxonomic scope" value="Eukaryota"/>
</dbReference>
<name>C9SCA3_VERA1</name>
<dbReference type="PANTHER" id="PTHR45982:SF1">
    <property type="entry name" value="REGULATOR OF CHROMOSOME CONDENSATION"/>
    <property type="match status" value="1"/>
</dbReference>
<feature type="repeat" description="RCC1" evidence="3">
    <location>
        <begin position="352"/>
        <end position="408"/>
    </location>
</feature>
<organism evidence="7">
    <name type="scientific">Verticillium alfalfae (strain VaMs.102 / ATCC MYA-4576 / FGSC 10136)</name>
    <name type="common">Verticillium wilt of alfalfa</name>
    <name type="synonym">Verticillium albo-atrum</name>
    <dbReference type="NCBI Taxonomy" id="526221"/>
    <lineage>
        <taxon>Eukaryota</taxon>
        <taxon>Fungi</taxon>
        <taxon>Dikarya</taxon>
        <taxon>Ascomycota</taxon>
        <taxon>Pezizomycotina</taxon>
        <taxon>Sordariomycetes</taxon>
        <taxon>Hypocreomycetidae</taxon>
        <taxon>Glomerellales</taxon>
        <taxon>Plectosphaerellaceae</taxon>
        <taxon>Verticillium</taxon>
    </lineage>
</organism>
<evidence type="ECO:0000259" key="5">
    <source>
        <dbReference type="Pfam" id="PF25390"/>
    </source>
</evidence>
<dbReference type="InterPro" id="IPR058923">
    <property type="entry name" value="RCC1-like_dom"/>
</dbReference>
<dbReference type="PROSITE" id="PS00625">
    <property type="entry name" value="RCC1_1"/>
    <property type="match status" value="1"/>
</dbReference>
<evidence type="ECO:0000256" key="1">
    <source>
        <dbReference type="ARBA" id="ARBA00022658"/>
    </source>
</evidence>
<dbReference type="EMBL" id="DS985216">
    <property type="protein sequence ID" value="EEY16718.1"/>
    <property type="molecule type" value="Genomic_DNA"/>
</dbReference>
<feature type="compositionally biased region" description="Basic residues" evidence="4">
    <location>
        <begin position="1"/>
        <end position="12"/>
    </location>
</feature>
<reference evidence="7" key="1">
    <citation type="journal article" date="2011" name="PLoS Pathog.">
        <title>Comparative genomics yields insights into niche adaptation of plant vascular wilt pathogens.</title>
        <authorList>
            <person name="Klosterman S.J."/>
            <person name="Subbarao K.V."/>
            <person name="Kang S."/>
            <person name="Veronese P."/>
            <person name="Gold S.E."/>
            <person name="Thomma B.P.H.J."/>
            <person name="Chen Z."/>
            <person name="Henrissat B."/>
            <person name="Lee Y.-H."/>
            <person name="Park J."/>
            <person name="Garcia-Pedrajas M.D."/>
            <person name="Barbara D.J."/>
            <person name="Anchieta A."/>
            <person name="de Jonge R."/>
            <person name="Santhanam P."/>
            <person name="Maruthachalam K."/>
            <person name="Atallah Z."/>
            <person name="Amyotte S.G."/>
            <person name="Paz Z."/>
            <person name="Inderbitzin P."/>
            <person name="Hayes R.J."/>
            <person name="Heiman D.I."/>
            <person name="Young S."/>
            <person name="Zeng Q."/>
            <person name="Engels R."/>
            <person name="Galagan J."/>
            <person name="Cuomo C.A."/>
            <person name="Dobinson K.F."/>
            <person name="Ma L.-J."/>
        </authorList>
    </citation>
    <scope>NUCLEOTIDE SEQUENCE [LARGE SCALE GENOMIC DNA]</scope>
    <source>
        <strain evidence="7">VaMs.102 / ATCC MYA-4576 / FGSC 10136</strain>
    </source>
</reference>
<feature type="repeat" description="RCC1" evidence="3">
    <location>
        <begin position="164"/>
        <end position="239"/>
    </location>
</feature>
<keyword evidence="1" id="KW-0344">Guanine-nucleotide releasing factor</keyword>
<evidence type="ECO:0000256" key="4">
    <source>
        <dbReference type="SAM" id="MobiDB-lite"/>
    </source>
</evidence>
<protein>
    <submittedName>
        <fullName evidence="6">Regulator of chromosome condensation</fullName>
    </submittedName>
</protein>
<sequence>MTGRVEKRRKPANKTAGSVSKSTASRTKAKAPPVVDKAATHPPRKRRLVGSDDVHEGDAAVPSTKRGRADDDREKRAVKKPKTDGKHLQSSTKTFGALNQAPTEICTVLIFGNGDNGELGLGPNKTESLRPRKNPFLNPVDSSKFHVVQIACGGMHTVALTADNKIITWGVNDNCALGRDTAWDEKLRDMDAESGEEEEGGLNPLESTPTQVASRHLPADTVFVQVAAGDSCSFALTETGLVYGWGTFRDSKGDERFGYEADGKMITKQDKPALIRGVQNITQLACGVDHVLALDASGNIWGWGNNEQNQLGRRLFGRDQDSLIPHQIRVCRNNAKYIASGEYHSFAIDKKDNVWSWGLNSFGEAGDPDTAGTNSAVLPYPMKIRTLAGKGITCIDGGAHHSAAVTPNGECFVWGRMDGGQLGFTFTPEQLQDAAQVRFDERNKPAICLRPAAVPHVGLVSHVACGTDHTIFITKDGDAYATGFGSQGQLGLNSEEDVEVAQRVKGRDADEAVLTWAGAGGQFSIVSAPATLG</sequence>
<proteinExistence type="predicted"/>
<dbReference type="HOGENOM" id="CLU_005210_4_0_1"/>
<dbReference type="InterPro" id="IPR051553">
    <property type="entry name" value="Ran_GTPase-activating"/>
</dbReference>
<feature type="domain" description="RCC1-like" evidence="5">
    <location>
        <begin position="108"/>
        <end position="526"/>
    </location>
</feature>
<feature type="repeat" description="RCC1" evidence="3">
    <location>
        <begin position="298"/>
        <end position="351"/>
    </location>
</feature>
<dbReference type="InterPro" id="IPR009091">
    <property type="entry name" value="RCC1/BLIP-II"/>
</dbReference>
<dbReference type="OMA" id="GRGITCE"/>
<dbReference type="PROSITE" id="PS50012">
    <property type="entry name" value="RCC1_3"/>
    <property type="match status" value="7"/>
</dbReference>
<feature type="repeat" description="RCC1" evidence="3">
    <location>
        <begin position="106"/>
        <end position="163"/>
    </location>
</feature>
<dbReference type="PRINTS" id="PR00633">
    <property type="entry name" value="RCCNDNSATION"/>
</dbReference>
<keyword evidence="7" id="KW-1185">Reference proteome</keyword>
<keyword evidence="2" id="KW-0677">Repeat</keyword>
<feature type="repeat" description="RCC1" evidence="3">
    <location>
        <begin position="477"/>
        <end position="530"/>
    </location>
</feature>
<dbReference type="Pfam" id="PF25390">
    <property type="entry name" value="WD40_RLD"/>
    <property type="match status" value="1"/>
</dbReference>
<gene>
    <name evidence="6" type="ORF">VDBG_02827</name>
</gene>
<feature type="compositionally biased region" description="Polar residues" evidence="4">
    <location>
        <begin position="15"/>
        <end position="26"/>
    </location>
</feature>
<dbReference type="GeneID" id="9532830"/>
<dbReference type="Gene3D" id="2.130.10.30">
    <property type="entry name" value="Regulator of chromosome condensation 1/beta-lactamase-inhibitor protein II"/>
    <property type="match status" value="1"/>
</dbReference>
<dbReference type="SUPFAM" id="SSF50985">
    <property type="entry name" value="RCC1/BLIP-II"/>
    <property type="match status" value="1"/>
</dbReference>
<dbReference type="GO" id="GO:0005737">
    <property type="term" value="C:cytoplasm"/>
    <property type="evidence" value="ECO:0007669"/>
    <property type="project" value="TreeGrafter"/>
</dbReference>
<evidence type="ECO:0000313" key="6">
    <source>
        <dbReference type="EMBL" id="EEY16718.1"/>
    </source>
</evidence>
<accession>C9SCA3</accession>
<dbReference type="OrthoDB" id="61110at2759"/>
<evidence type="ECO:0000256" key="3">
    <source>
        <dbReference type="PROSITE-ProRule" id="PRU00235"/>
    </source>
</evidence>
<dbReference type="GO" id="GO:0005085">
    <property type="term" value="F:guanyl-nucleotide exchange factor activity"/>
    <property type="evidence" value="ECO:0007669"/>
    <property type="project" value="TreeGrafter"/>
</dbReference>
<feature type="region of interest" description="Disordered" evidence="4">
    <location>
        <begin position="190"/>
        <end position="209"/>
    </location>
</feature>
<evidence type="ECO:0000256" key="2">
    <source>
        <dbReference type="ARBA" id="ARBA00022737"/>
    </source>
</evidence>
<feature type="region of interest" description="Disordered" evidence="4">
    <location>
        <begin position="1"/>
        <end position="95"/>
    </location>
</feature>
<evidence type="ECO:0000313" key="7">
    <source>
        <dbReference type="Proteomes" id="UP000008698"/>
    </source>
</evidence>
<dbReference type="Proteomes" id="UP000008698">
    <property type="component" value="Unassembled WGS sequence"/>
</dbReference>